<protein>
    <recommendedName>
        <fullName evidence="6">FecR family protein</fullName>
    </recommendedName>
</protein>
<keyword evidence="5" id="KW-1185">Reference proteome</keyword>
<dbReference type="Gene3D" id="2.60.120.1440">
    <property type="match status" value="1"/>
</dbReference>
<feature type="transmembrane region" description="Helical" evidence="1">
    <location>
        <begin position="98"/>
        <end position="118"/>
    </location>
</feature>
<evidence type="ECO:0000313" key="4">
    <source>
        <dbReference type="EMBL" id="GGZ22977.1"/>
    </source>
</evidence>
<keyword evidence="1" id="KW-1133">Transmembrane helix</keyword>
<keyword evidence="1" id="KW-0472">Membrane</keyword>
<dbReference type="RefSeq" id="WP_018471954.1">
    <property type="nucleotide sequence ID" value="NZ_BMWX01000002.1"/>
</dbReference>
<accession>A0A918PWD9</accession>
<dbReference type="Pfam" id="PF16344">
    <property type="entry name" value="FecR_C"/>
    <property type="match status" value="1"/>
</dbReference>
<dbReference type="PANTHER" id="PTHR30273:SF2">
    <property type="entry name" value="PROTEIN FECR"/>
    <property type="match status" value="1"/>
</dbReference>
<dbReference type="Pfam" id="PF04773">
    <property type="entry name" value="FecR"/>
    <property type="match status" value="1"/>
</dbReference>
<reference evidence="4" key="1">
    <citation type="journal article" date="2014" name="Int. J. Syst. Evol. Microbiol.">
        <title>Complete genome sequence of Corynebacterium casei LMG S-19264T (=DSM 44701T), isolated from a smear-ripened cheese.</title>
        <authorList>
            <consortium name="US DOE Joint Genome Institute (JGI-PGF)"/>
            <person name="Walter F."/>
            <person name="Albersmeier A."/>
            <person name="Kalinowski J."/>
            <person name="Ruckert C."/>
        </authorList>
    </citation>
    <scope>NUCLEOTIDE SEQUENCE</scope>
    <source>
        <strain evidence="4">KCTC 12368</strain>
    </source>
</reference>
<name>A0A918PWD9_9BACT</name>
<comment type="caution">
    <text evidence="4">The sequence shown here is derived from an EMBL/GenBank/DDBJ whole genome shotgun (WGS) entry which is preliminary data.</text>
</comment>
<sequence>MSKFEDLLSNPDFIKWVHDPSPILDRYWTLWMKLNPDRREDMLMAREILKRVDFIPYKADKSTKMDLLNRLLEEGDGQEQISTPNESKDKNPNFRSRWFTMAAILLGILCFTYIFQFYTVDNVPAPVYQTWTSKSTNNGEKLNFRLPDGTIVWLNSGSSLTYPTSFDSTIRFVKLHGEGFFEVAENKEKPFIVNTGEVNTMALGTSFNIANWEDSPLRISLFTGKVGITNRATTQNETLAPGQEYRLVTGSGKMEVASFDDEKVLAWRKGKLIFENASYKEVKDKLERWYGVSINEKGLPSSSWNFTGSFENQMLSTVLTTMSSIEDFTYTIKNKEVSIKF</sequence>
<dbReference type="EMBL" id="BMWX01000002">
    <property type="protein sequence ID" value="GGZ22977.1"/>
    <property type="molecule type" value="Genomic_DNA"/>
</dbReference>
<feature type="domain" description="FecR protein" evidence="2">
    <location>
        <begin position="135"/>
        <end position="226"/>
    </location>
</feature>
<dbReference type="PIRSF" id="PIRSF018266">
    <property type="entry name" value="FecR"/>
    <property type="match status" value="1"/>
</dbReference>
<keyword evidence="1" id="KW-0812">Transmembrane</keyword>
<evidence type="ECO:0008006" key="6">
    <source>
        <dbReference type="Google" id="ProtNLM"/>
    </source>
</evidence>
<dbReference type="Gene3D" id="3.55.50.30">
    <property type="match status" value="1"/>
</dbReference>
<dbReference type="InterPro" id="IPR006860">
    <property type="entry name" value="FecR"/>
</dbReference>
<dbReference type="InterPro" id="IPR032508">
    <property type="entry name" value="FecR_C"/>
</dbReference>
<dbReference type="GO" id="GO:0016989">
    <property type="term" value="F:sigma factor antagonist activity"/>
    <property type="evidence" value="ECO:0007669"/>
    <property type="project" value="TreeGrafter"/>
</dbReference>
<proteinExistence type="predicted"/>
<evidence type="ECO:0000259" key="3">
    <source>
        <dbReference type="Pfam" id="PF16344"/>
    </source>
</evidence>
<dbReference type="InterPro" id="IPR012373">
    <property type="entry name" value="Ferrdict_sens_TM"/>
</dbReference>
<reference evidence="4" key="2">
    <citation type="submission" date="2020-09" db="EMBL/GenBank/DDBJ databases">
        <authorList>
            <person name="Sun Q."/>
            <person name="Kim S."/>
        </authorList>
    </citation>
    <scope>NUCLEOTIDE SEQUENCE</scope>
    <source>
        <strain evidence="4">KCTC 12368</strain>
    </source>
</reference>
<gene>
    <name evidence="4" type="ORF">GCM10007049_14790</name>
</gene>
<dbReference type="AlphaFoldDB" id="A0A918PWD9"/>
<dbReference type="Proteomes" id="UP000619457">
    <property type="component" value="Unassembled WGS sequence"/>
</dbReference>
<organism evidence="4 5">
    <name type="scientific">Echinicola pacifica</name>
    <dbReference type="NCBI Taxonomy" id="346377"/>
    <lineage>
        <taxon>Bacteria</taxon>
        <taxon>Pseudomonadati</taxon>
        <taxon>Bacteroidota</taxon>
        <taxon>Cytophagia</taxon>
        <taxon>Cytophagales</taxon>
        <taxon>Cyclobacteriaceae</taxon>
        <taxon>Echinicola</taxon>
    </lineage>
</organism>
<evidence type="ECO:0000259" key="2">
    <source>
        <dbReference type="Pfam" id="PF04773"/>
    </source>
</evidence>
<evidence type="ECO:0000256" key="1">
    <source>
        <dbReference type="SAM" id="Phobius"/>
    </source>
</evidence>
<feature type="domain" description="Protein FecR C-terminal" evidence="3">
    <location>
        <begin position="271"/>
        <end position="339"/>
    </location>
</feature>
<evidence type="ECO:0000313" key="5">
    <source>
        <dbReference type="Proteomes" id="UP000619457"/>
    </source>
</evidence>
<dbReference type="PANTHER" id="PTHR30273">
    <property type="entry name" value="PERIPLASMIC SIGNAL SENSOR AND SIGMA FACTOR ACTIVATOR FECR-RELATED"/>
    <property type="match status" value="1"/>
</dbReference>